<dbReference type="NCBIfam" id="TIGR01451">
    <property type="entry name" value="B_ant_repeat"/>
    <property type="match status" value="1"/>
</dbReference>
<dbReference type="EMBL" id="JAYXUG010000001">
    <property type="protein sequence ID" value="MEC6830301.1"/>
    <property type="molecule type" value="Genomic_DNA"/>
</dbReference>
<accession>A0A1T4UK58</accession>
<dbReference type="OrthoDB" id="200318at2"/>
<name>A0A1T4UK58_9GAMM</name>
<organism evidence="3 4">
    <name type="scientific">Photobacterium toruni</name>
    <dbReference type="NCBI Taxonomy" id="1935446"/>
    <lineage>
        <taxon>Bacteria</taxon>
        <taxon>Pseudomonadati</taxon>
        <taxon>Pseudomonadota</taxon>
        <taxon>Gammaproteobacteria</taxon>
        <taxon>Vibrionales</taxon>
        <taxon>Vibrionaceae</taxon>
        <taxon>Photobacterium</taxon>
    </lineage>
</organism>
<evidence type="ECO:0000313" key="4">
    <source>
        <dbReference type="Proteomes" id="UP000191116"/>
    </source>
</evidence>
<dbReference type="Proteomes" id="UP000191116">
    <property type="component" value="Unassembled WGS sequence"/>
</dbReference>
<evidence type="ECO:0000313" key="5">
    <source>
        <dbReference type="Proteomes" id="UP001306119"/>
    </source>
</evidence>
<gene>
    <name evidence="3" type="ORF">CZ814_03382</name>
    <name evidence="2" type="ORF">VXS06_00650</name>
</gene>
<evidence type="ECO:0000313" key="3">
    <source>
        <dbReference type="EMBL" id="SKA53115.1"/>
    </source>
</evidence>
<dbReference type="EMBL" id="FUWP01000026">
    <property type="protein sequence ID" value="SKA53115.1"/>
    <property type="molecule type" value="Genomic_DNA"/>
</dbReference>
<feature type="signal peptide" evidence="1">
    <location>
        <begin position="1"/>
        <end position="20"/>
    </location>
</feature>
<evidence type="ECO:0000256" key="1">
    <source>
        <dbReference type="SAM" id="SignalP"/>
    </source>
</evidence>
<keyword evidence="5" id="KW-1185">Reference proteome</keyword>
<evidence type="ECO:0000313" key="2">
    <source>
        <dbReference type="EMBL" id="MEC6830301.1"/>
    </source>
</evidence>
<sequence>MKNLLLIVIGCLMMSFSVYAEDDNLLVSKMDAYIVEVNNKGEEKLVKAEKAVPKDKIEYKLTYTNNSEKPLNGLIITGPIPENTFYIANTSNTKIKSNFLVSIDGGKTFEKEPVKREIMKDGKKVEIIIPPEKYTAVRWIPLTPINAKEKQVFAYRIEVE</sequence>
<reference evidence="2 5" key="2">
    <citation type="submission" date="2024-01" db="EMBL/GenBank/DDBJ databases">
        <title>Active colonisers of the gastrointestinal tract of Atlantic salmon farmed in a warm water region.</title>
        <authorList>
            <person name="Bowman J.P."/>
        </authorList>
    </citation>
    <scope>NUCLEOTIDE SEQUENCE [LARGE SCALE GENOMIC DNA]</scope>
    <source>
        <strain evidence="2 5">S3MW1</strain>
    </source>
</reference>
<proteinExistence type="predicted"/>
<feature type="chain" id="PRO_5013227749" evidence="1">
    <location>
        <begin position="21"/>
        <end position="160"/>
    </location>
</feature>
<dbReference type="Proteomes" id="UP001306119">
    <property type="component" value="Unassembled WGS sequence"/>
</dbReference>
<keyword evidence="1" id="KW-0732">Signal</keyword>
<reference evidence="3 4" key="1">
    <citation type="submission" date="2017-02" db="EMBL/GenBank/DDBJ databases">
        <authorList>
            <person name="Peterson S.W."/>
        </authorList>
    </citation>
    <scope>NUCLEOTIDE SEQUENCE [LARGE SCALE GENOMIC DNA]</scope>
    <source>
        <strain evidence="3 4">CECT 9189</strain>
    </source>
</reference>
<dbReference type="InterPro" id="IPR047589">
    <property type="entry name" value="DUF11_rpt"/>
</dbReference>
<dbReference type="RefSeq" id="WP_080176101.1">
    <property type="nucleotide sequence ID" value="NZ_AP024855.1"/>
</dbReference>
<dbReference type="AlphaFoldDB" id="A0A1T4UK58"/>
<protein>
    <submittedName>
        <fullName evidence="2">DUF11 domain-containing protein</fullName>
    </submittedName>
</protein>